<dbReference type="AlphaFoldDB" id="A0A9D9DIL6"/>
<feature type="transmembrane region" description="Helical" evidence="1">
    <location>
        <begin position="7"/>
        <end position="30"/>
    </location>
</feature>
<protein>
    <submittedName>
        <fullName evidence="2">YwaF family protein</fullName>
    </submittedName>
</protein>
<accession>A0A9D9DIL6</accession>
<feature type="transmembrane region" description="Helical" evidence="1">
    <location>
        <begin position="124"/>
        <end position="146"/>
    </location>
</feature>
<organism evidence="2 3">
    <name type="scientific">Candidatus Onthovivens merdipullorum</name>
    <dbReference type="NCBI Taxonomy" id="2840889"/>
    <lineage>
        <taxon>Bacteria</taxon>
        <taxon>Bacillati</taxon>
        <taxon>Bacillota</taxon>
        <taxon>Bacilli</taxon>
        <taxon>Bacillales</taxon>
        <taxon>Candidatus Onthovivens</taxon>
    </lineage>
</organism>
<feature type="transmembrane region" description="Helical" evidence="1">
    <location>
        <begin position="319"/>
        <end position="339"/>
    </location>
</feature>
<feature type="transmembrane region" description="Helical" evidence="1">
    <location>
        <begin position="420"/>
        <end position="444"/>
    </location>
</feature>
<reference evidence="2" key="2">
    <citation type="journal article" date="2021" name="PeerJ">
        <title>Extensive microbial diversity within the chicken gut microbiome revealed by metagenomics and culture.</title>
        <authorList>
            <person name="Gilroy R."/>
            <person name="Ravi A."/>
            <person name="Getino M."/>
            <person name="Pursley I."/>
            <person name="Horton D.L."/>
            <person name="Alikhan N.F."/>
            <person name="Baker D."/>
            <person name="Gharbi K."/>
            <person name="Hall N."/>
            <person name="Watson M."/>
            <person name="Adriaenssens E.M."/>
            <person name="Foster-Nyarko E."/>
            <person name="Jarju S."/>
            <person name="Secka A."/>
            <person name="Antonio M."/>
            <person name="Oren A."/>
            <person name="Chaudhuri R.R."/>
            <person name="La Ragione R."/>
            <person name="Hildebrand F."/>
            <person name="Pallen M.J."/>
        </authorList>
    </citation>
    <scope>NUCLEOTIDE SEQUENCE</scope>
    <source>
        <strain evidence="2">11159</strain>
    </source>
</reference>
<feature type="transmembrane region" description="Helical" evidence="1">
    <location>
        <begin position="42"/>
        <end position="61"/>
    </location>
</feature>
<keyword evidence="1" id="KW-0472">Membrane</keyword>
<dbReference type="Pfam" id="PF14808">
    <property type="entry name" value="TMEM164"/>
    <property type="match status" value="1"/>
</dbReference>
<feature type="transmembrane region" description="Helical" evidence="1">
    <location>
        <begin position="158"/>
        <end position="175"/>
    </location>
</feature>
<sequence>MKKLNLINTILVSILLIFGFILSYSFNLYYPFGHLDLFSSGYILIELLKISGFLLLPLGIYYNHKTSRNISKLLFPIICTLSLILNTSIFFSLDKNSLPFPNSNNLDIETIGIYNEINQFIPKYIINSLFIIINLLMIISSIIVFIEDKYETNDLKSFVYLPLVILLTLPLNIFATFVSKLSTNTYSIIRFDNFTIWHFLMFILLICITLLTYSYLKKKDYDTQVLYLRALAIVMMIHYFSKDSLVIGDGYNVYNLVFSTIPFFICDIGKFIVVLALFTKKKVFYDIAYFVHSAGALTVFFYFGKTGTHNYGTILSYSYLYFVLTHLLLFMLSVLPVMLKHTSFKFKDVKIPIIYYGVVILISTFTSVGITNLMANYIDSNGNSLDFIYLPNYAFTQICPLPVIFPTFMNIKIGICEVNFFYEIVLYIAYICIFFAFYIFQYFAPKGVKYLKLKLFKS</sequence>
<dbReference type="EMBL" id="JADIMY010000025">
    <property type="protein sequence ID" value="MBO8427171.1"/>
    <property type="molecule type" value="Genomic_DNA"/>
</dbReference>
<feature type="transmembrane region" description="Helical" evidence="1">
    <location>
        <begin position="225"/>
        <end position="241"/>
    </location>
</feature>
<feature type="transmembrane region" description="Helical" evidence="1">
    <location>
        <begin position="387"/>
        <end position="408"/>
    </location>
</feature>
<proteinExistence type="predicted"/>
<evidence type="ECO:0000313" key="3">
    <source>
        <dbReference type="Proteomes" id="UP000823613"/>
    </source>
</evidence>
<dbReference type="Proteomes" id="UP000823613">
    <property type="component" value="Unassembled WGS sequence"/>
</dbReference>
<comment type="caution">
    <text evidence="2">The sequence shown here is derived from an EMBL/GenBank/DDBJ whole genome shotgun (WGS) entry which is preliminary data.</text>
</comment>
<name>A0A9D9DIL6_9BACL</name>
<feature type="transmembrane region" description="Helical" evidence="1">
    <location>
        <begin position="253"/>
        <end position="278"/>
    </location>
</feature>
<feature type="transmembrane region" description="Helical" evidence="1">
    <location>
        <begin position="195"/>
        <end position="213"/>
    </location>
</feature>
<feature type="transmembrane region" description="Helical" evidence="1">
    <location>
        <begin position="351"/>
        <end position="375"/>
    </location>
</feature>
<keyword evidence="1" id="KW-0812">Transmembrane</keyword>
<feature type="transmembrane region" description="Helical" evidence="1">
    <location>
        <begin position="73"/>
        <end position="93"/>
    </location>
</feature>
<keyword evidence="1" id="KW-1133">Transmembrane helix</keyword>
<evidence type="ECO:0000256" key="1">
    <source>
        <dbReference type="SAM" id="Phobius"/>
    </source>
</evidence>
<gene>
    <name evidence="2" type="ORF">IAC58_01255</name>
</gene>
<evidence type="ECO:0000313" key="2">
    <source>
        <dbReference type="EMBL" id="MBO8427171.1"/>
    </source>
</evidence>
<reference evidence="2" key="1">
    <citation type="submission" date="2020-10" db="EMBL/GenBank/DDBJ databases">
        <authorList>
            <person name="Gilroy R."/>
        </authorList>
    </citation>
    <scope>NUCLEOTIDE SEQUENCE</scope>
    <source>
        <strain evidence="2">11159</strain>
    </source>
</reference>
<feature type="transmembrane region" description="Helical" evidence="1">
    <location>
        <begin position="283"/>
        <end position="304"/>
    </location>
</feature>